<comment type="caution">
    <text evidence="1">The sequence shown here is derived from an EMBL/GenBank/DDBJ whole genome shotgun (WGS) entry which is preliminary data.</text>
</comment>
<reference evidence="1" key="1">
    <citation type="submission" date="2020-06" db="EMBL/GenBank/DDBJ databases">
        <title>Legume-microbial interactions unlock mineral nutrients during tropical forest succession.</title>
        <authorList>
            <person name="Epihov D.Z."/>
        </authorList>
    </citation>
    <scope>NUCLEOTIDE SEQUENCE [LARGE SCALE GENOMIC DNA]</scope>
    <source>
        <strain evidence="1">Pan2503</strain>
    </source>
</reference>
<gene>
    <name evidence="1" type="ORF">HRJ53_02045</name>
</gene>
<evidence type="ECO:0000313" key="1">
    <source>
        <dbReference type="EMBL" id="MBA0083754.1"/>
    </source>
</evidence>
<accession>A0A7V8NLW7</accession>
<organism evidence="1 2">
    <name type="scientific">Candidatus Acidiferrum panamense</name>
    <dbReference type="NCBI Taxonomy" id="2741543"/>
    <lineage>
        <taxon>Bacteria</taxon>
        <taxon>Pseudomonadati</taxon>
        <taxon>Acidobacteriota</taxon>
        <taxon>Terriglobia</taxon>
        <taxon>Candidatus Acidiferrales</taxon>
        <taxon>Candidatus Acidiferrum</taxon>
    </lineage>
</organism>
<keyword evidence="2" id="KW-1185">Reference proteome</keyword>
<feature type="non-terminal residue" evidence="1">
    <location>
        <position position="1"/>
    </location>
</feature>
<protein>
    <submittedName>
        <fullName evidence="1">Uncharacterized protein</fullName>
    </submittedName>
</protein>
<dbReference type="EMBL" id="JACDQQ010000208">
    <property type="protein sequence ID" value="MBA0083754.1"/>
    <property type="molecule type" value="Genomic_DNA"/>
</dbReference>
<dbReference type="AlphaFoldDB" id="A0A7V8NLW7"/>
<sequence>AMNVEFNIARRYRGGKPRIYLPPGGGGDLVDNAHWSSSFISTTNTNVAGFFGAIEALSVGAIGTLAHVLLSYFHGFTNETDSSGRAEAVPNYKATATHDVVTGYSAKSLVSTQRRRRTATTH</sequence>
<dbReference type="Proteomes" id="UP000567293">
    <property type="component" value="Unassembled WGS sequence"/>
</dbReference>
<evidence type="ECO:0000313" key="2">
    <source>
        <dbReference type="Proteomes" id="UP000567293"/>
    </source>
</evidence>
<name>A0A7V8NLW7_9BACT</name>
<proteinExistence type="predicted"/>